<dbReference type="EMBL" id="JACAZH010000001">
    <property type="protein sequence ID" value="KAF7375904.1"/>
    <property type="molecule type" value="Genomic_DNA"/>
</dbReference>
<reference evidence="4" key="1">
    <citation type="submission" date="2020-05" db="EMBL/GenBank/DDBJ databases">
        <title>Mycena genomes resolve the evolution of fungal bioluminescence.</title>
        <authorList>
            <person name="Tsai I.J."/>
        </authorList>
    </citation>
    <scope>NUCLEOTIDE SEQUENCE</scope>
    <source>
        <strain evidence="4">160909Yilan</strain>
    </source>
</reference>
<name>A0A8H6ZEK8_9AGAR</name>
<evidence type="ECO:0000256" key="2">
    <source>
        <dbReference type="SAM" id="Phobius"/>
    </source>
</evidence>
<keyword evidence="3" id="KW-0732">Signal</keyword>
<feature type="signal peptide" evidence="3">
    <location>
        <begin position="1"/>
        <end position="21"/>
    </location>
</feature>
<gene>
    <name evidence="4" type="ORF">MSAN_00004800</name>
</gene>
<dbReference type="AlphaFoldDB" id="A0A8H6ZEK8"/>
<feature type="transmembrane region" description="Helical" evidence="2">
    <location>
        <begin position="73"/>
        <end position="93"/>
    </location>
</feature>
<feature type="chain" id="PRO_5034217586" evidence="3">
    <location>
        <begin position="22"/>
        <end position="203"/>
    </location>
</feature>
<evidence type="ECO:0000313" key="4">
    <source>
        <dbReference type="EMBL" id="KAF7375904.1"/>
    </source>
</evidence>
<sequence>MVSQRATLAALILSLPNFATSLCVRSDVASKSTDRTTNAPTLILTRMLTSVLSVTPSTSAAPTIVKSSILETFVAIGLLAAFSLAIPFVAFYVRMRRKRRDIGKPLRSRPPALRVGCDFPVEMKPAYLDSPRAHHSSIVAEKLSSLTPRSTSEPSRSEQAARFCGPPHPRQCPYLRRTEHPLRPSFSSCECSIQSICAFALIL</sequence>
<protein>
    <submittedName>
        <fullName evidence="4">Uncharacterized protein</fullName>
    </submittedName>
</protein>
<proteinExistence type="predicted"/>
<accession>A0A8H6ZEK8</accession>
<keyword evidence="5" id="KW-1185">Reference proteome</keyword>
<keyword evidence="2" id="KW-1133">Transmembrane helix</keyword>
<dbReference type="OrthoDB" id="3033882at2759"/>
<evidence type="ECO:0000256" key="1">
    <source>
        <dbReference type="SAM" id="MobiDB-lite"/>
    </source>
</evidence>
<keyword evidence="2" id="KW-0812">Transmembrane</keyword>
<dbReference type="Proteomes" id="UP000623467">
    <property type="component" value="Unassembled WGS sequence"/>
</dbReference>
<feature type="region of interest" description="Disordered" evidence="1">
    <location>
        <begin position="144"/>
        <end position="164"/>
    </location>
</feature>
<keyword evidence="2" id="KW-0472">Membrane</keyword>
<organism evidence="4 5">
    <name type="scientific">Mycena sanguinolenta</name>
    <dbReference type="NCBI Taxonomy" id="230812"/>
    <lineage>
        <taxon>Eukaryota</taxon>
        <taxon>Fungi</taxon>
        <taxon>Dikarya</taxon>
        <taxon>Basidiomycota</taxon>
        <taxon>Agaricomycotina</taxon>
        <taxon>Agaricomycetes</taxon>
        <taxon>Agaricomycetidae</taxon>
        <taxon>Agaricales</taxon>
        <taxon>Marasmiineae</taxon>
        <taxon>Mycenaceae</taxon>
        <taxon>Mycena</taxon>
    </lineage>
</organism>
<comment type="caution">
    <text evidence="4">The sequence shown here is derived from an EMBL/GenBank/DDBJ whole genome shotgun (WGS) entry which is preliminary data.</text>
</comment>
<evidence type="ECO:0000256" key="3">
    <source>
        <dbReference type="SAM" id="SignalP"/>
    </source>
</evidence>
<feature type="compositionally biased region" description="Polar residues" evidence="1">
    <location>
        <begin position="144"/>
        <end position="158"/>
    </location>
</feature>
<evidence type="ECO:0000313" key="5">
    <source>
        <dbReference type="Proteomes" id="UP000623467"/>
    </source>
</evidence>